<gene>
    <name evidence="6" type="ORF">SAMN02745134_00096</name>
</gene>
<accession>A0A1W1WXX5</accession>
<keyword evidence="7" id="KW-1185">Reference proteome</keyword>
<comment type="similarity">
    <text evidence="1">Belongs to the flavin oxidoreductase frp family.</text>
</comment>
<dbReference type="Gene3D" id="3.40.109.10">
    <property type="entry name" value="NADH Oxidase"/>
    <property type="match status" value="1"/>
</dbReference>
<feature type="domain" description="Nitroreductase" evidence="5">
    <location>
        <begin position="93"/>
        <end position="163"/>
    </location>
</feature>
<evidence type="ECO:0000256" key="3">
    <source>
        <dbReference type="ARBA" id="ARBA00022643"/>
    </source>
</evidence>
<evidence type="ECO:0000259" key="5">
    <source>
        <dbReference type="Pfam" id="PF00881"/>
    </source>
</evidence>
<dbReference type="STRING" id="1121291.SAMN02745134_00096"/>
<name>A0A1W1WXX5_9CLOT</name>
<evidence type="ECO:0000256" key="2">
    <source>
        <dbReference type="ARBA" id="ARBA00022630"/>
    </source>
</evidence>
<keyword evidence="3" id="KW-0288">FMN</keyword>
<dbReference type="SUPFAM" id="SSF55469">
    <property type="entry name" value="FMN-dependent nitroreductase-like"/>
    <property type="match status" value="1"/>
</dbReference>
<dbReference type="RefSeq" id="WP_084113321.1">
    <property type="nucleotide sequence ID" value="NZ_FWXH01000002.1"/>
</dbReference>
<evidence type="ECO:0000256" key="4">
    <source>
        <dbReference type="ARBA" id="ARBA00023002"/>
    </source>
</evidence>
<dbReference type="PANTHER" id="PTHR43425">
    <property type="entry name" value="OXYGEN-INSENSITIVE NADPH NITROREDUCTASE"/>
    <property type="match status" value="1"/>
</dbReference>
<proteinExistence type="inferred from homology"/>
<protein>
    <submittedName>
        <fullName evidence="6">Nitroreductase family protein</fullName>
    </submittedName>
</protein>
<sequence>MNEILETINNLHAVHGNFTSKAIEDEKIKIILDACVNAQNASNRQSYSIIVIRGEDNVQKIIKCGYKSPIALLFCVDFNRIHDIGEHLGYPSDNDNLVSYLTAHTDTVLAAQTAIIAATSLGLGALCTNSIHHLYRKNLADLYKELNLPDKHFFPVTAVLLGYEDKTKAPHHKSGRLKNIGVVHYDTYKKLTTEEKEEIINTVNNPENHFGVKGRENVNCNTYLEFYYTKWAPPRNAEVVKKMDNMLYEKLTSFIKK</sequence>
<dbReference type="EMBL" id="FWXH01000002">
    <property type="protein sequence ID" value="SMC16515.1"/>
    <property type="molecule type" value="Genomic_DNA"/>
</dbReference>
<reference evidence="6 7" key="1">
    <citation type="submission" date="2017-04" db="EMBL/GenBank/DDBJ databases">
        <authorList>
            <person name="Afonso C.L."/>
            <person name="Miller P.J."/>
            <person name="Scott M.A."/>
            <person name="Spackman E."/>
            <person name="Goraichik I."/>
            <person name="Dimitrov K.M."/>
            <person name="Suarez D.L."/>
            <person name="Swayne D.E."/>
        </authorList>
    </citation>
    <scope>NUCLEOTIDE SEQUENCE [LARGE SCALE GENOMIC DNA]</scope>
    <source>
        <strain evidence="6 7">DSM 12555</strain>
    </source>
</reference>
<keyword evidence="4" id="KW-0560">Oxidoreductase</keyword>
<dbReference type="InterPro" id="IPR000415">
    <property type="entry name" value="Nitroreductase-like"/>
</dbReference>
<dbReference type="InterPro" id="IPR029479">
    <property type="entry name" value="Nitroreductase"/>
</dbReference>
<dbReference type="GO" id="GO:0016491">
    <property type="term" value="F:oxidoreductase activity"/>
    <property type="evidence" value="ECO:0007669"/>
    <property type="project" value="UniProtKB-KW"/>
</dbReference>
<dbReference type="AlphaFoldDB" id="A0A1W1WXX5"/>
<dbReference type="PANTHER" id="PTHR43425:SF2">
    <property type="entry name" value="OXYGEN-INSENSITIVE NADPH NITROREDUCTASE"/>
    <property type="match status" value="1"/>
</dbReference>
<organism evidence="6 7">
    <name type="scientific">Clostridium acidisoli DSM 12555</name>
    <dbReference type="NCBI Taxonomy" id="1121291"/>
    <lineage>
        <taxon>Bacteria</taxon>
        <taxon>Bacillati</taxon>
        <taxon>Bacillota</taxon>
        <taxon>Clostridia</taxon>
        <taxon>Eubacteriales</taxon>
        <taxon>Clostridiaceae</taxon>
        <taxon>Clostridium</taxon>
    </lineage>
</organism>
<evidence type="ECO:0000313" key="6">
    <source>
        <dbReference type="EMBL" id="SMC16515.1"/>
    </source>
</evidence>
<dbReference type="Pfam" id="PF00881">
    <property type="entry name" value="Nitroreductase"/>
    <property type="match status" value="1"/>
</dbReference>
<evidence type="ECO:0000313" key="7">
    <source>
        <dbReference type="Proteomes" id="UP000192468"/>
    </source>
</evidence>
<dbReference type="Proteomes" id="UP000192468">
    <property type="component" value="Unassembled WGS sequence"/>
</dbReference>
<keyword evidence="2" id="KW-0285">Flavoprotein</keyword>
<dbReference type="OrthoDB" id="9775805at2"/>
<evidence type="ECO:0000256" key="1">
    <source>
        <dbReference type="ARBA" id="ARBA00008366"/>
    </source>
</evidence>
<dbReference type="InterPro" id="IPR016446">
    <property type="entry name" value="Flavin_OxRdtase_Frp"/>
</dbReference>